<dbReference type="eggNOG" id="ENOG5033IWR">
    <property type="taxonomic scope" value="Bacteria"/>
</dbReference>
<gene>
    <name evidence="2" type="ORF">BN8_05271</name>
</gene>
<evidence type="ECO:0000256" key="1">
    <source>
        <dbReference type="SAM" id="MobiDB-lite"/>
    </source>
</evidence>
<protein>
    <submittedName>
        <fullName evidence="2">Uncharacterized protein</fullName>
    </submittedName>
</protein>
<sequence>MERSGCKLMGRVVVDYIQSISNGMKGFLFLSISLWLGVTTGALAQNQSPTMQQSTSTTNTRTTSPVKTKMKKSGLRDQVPTDTTQPRNRRQRRLPPDSLRRGGATRVDTVR</sequence>
<organism evidence="2 3">
    <name type="scientific">Fibrisoma limi BUZ 3</name>
    <dbReference type="NCBI Taxonomy" id="1185876"/>
    <lineage>
        <taxon>Bacteria</taxon>
        <taxon>Pseudomonadati</taxon>
        <taxon>Bacteroidota</taxon>
        <taxon>Cytophagia</taxon>
        <taxon>Cytophagales</taxon>
        <taxon>Spirosomataceae</taxon>
        <taxon>Fibrisoma</taxon>
    </lineage>
</organism>
<accession>I2GPZ3</accession>
<reference evidence="2 3" key="1">
    <citation type="journal article" date="2012" name="J. Bacteriol.">
        <title>Genome Sequence of the Filamentous Bacterium Fibrisoma limi BUZ 3T.</title>
        <authorList>
            <person name="Filippini M."/>
            <person name="Qi W."/>
            <person name="Jaenicke S."/>
            <person name="Goesmann A."/>
            <person name="Smits T.H."/>
            <person name="Bagheri H.C."/>
        </authorList>
    </citation>
    <scope>NUCLEOTIDE SEQUENCE [LARGE SCALE GENOMIC DNA]</scope>
    <source>
        <strain evidence="3">BUZ 3T</strain>
    </source>
</reference>
<evidence type="ECO:0000313" key="2">
    <source>
        <dbReference type="EMBL" id="CCH55971.1"/>
    </source>
</evidence>
<dbReference type="Proteomes" id="UP000009309">
    <property type="component" value="Unassembled WGS sequence"/>
</dbReference>
<dbReference type="EMBL" id="CAIT01000009">
    <property type="protein sequence ID" value="CCH55971.1"/>
    <property type="molecule type" value="Genomic_DNA"/>
</dbReference>
<dbReference type="AlphaFoldDB" id="I2GPZ3"/>
<proteinExistence type="predicted"/>
<keyword evidence="3" id="KW-1185">Reference proteome</keyword>
<feature type="region of interest" description="Disordered" evidence="1">
    <location>
        <begin position="46"/>
        <end position="111"/>
    </location>
</feature>
<name>I2GPZ3_9BACT</name>
<dbReference type="STRING" id="1185876.BN8_05271"/>
<comment type="caution">
    <text evidence="2">The sequence shown here is derived from an EMBL/GenBank/DDBJ whole genome shotgun (WGS) entry which is preliminary data.</text>
</comment>
<feature type="compositionally biased region" description="Low complexity" evidence="1">
    <location>
        <begin position="46"/>
        <end position="65"/>
    </location>
</feature>
<evidence type="ECO:0000313" key="3">
    <source>
        <dbReference type="Proteomes" id="UP000009309"/>
    </source>
</evidence>